<dbReference type="EMBL" id="MU118231">
    <property type="protein sequence ID" value="KAF9643395.1"/>
    <property type="molecule type" value="Genomic_DNA"/>
</dbReference>
<protein>
    <submittedName>
        <fullName evidence="1">Uncharacterized protein</fullName>
    </submittedName>
</protein>
<gene>
    <name evidence="1" type="ORF">BDM02DRAFT_3132461</name>
</gene>
<keyword evidence="2" id="KW-1185">Reference proteome</keyword>
<evidence type="ECO:0000313" key="1">
    <source>
        <dbReference type="EMBL" id="KAF9643395.1"/>
    </source>
</evidence>
<comment type="caution">
    <text evidence="1">The sequence shown here is derived from an EMBL/GenBank/DDBJ whole genome shotgun (WGS) entry which is preliminary data.</text>
</comment>
<dbReference type="Proteomes" id="UP000886501">
    <property type="component" value="Unassembled WGS sequence"/>
</dbReference>
<accession>A0ACB6Z1Z0</accession>
<organism evidence="1 2">
    <name type="scientific">Thelephora ganbajun</name>
    <name type="common">Ganba fungus</name>
    <dbReference type="NCBI Taxonomy" id="370292"/>
    <lineage>
        <taxon>Eukaryota</taxon>
        <taxon>Fungi</taxon>
        <taxon>Dikarya</taxon>
        <taxon>Basidiomycota</taxon>
        <taxon>Agaricomycotina</taxon>
        <taxon>Agaricomycetes</taxon>
        <taxon>Thelephorales</taxon>
        <taxon>Thelephoraceae</taxon>
        <taxon>Thelephora</taxon>
    </lineage>
</organism>
<proteinExistence type="predicted"/>
<reference evidence="1" key="2">
    <citation type="journal article" date="2020" name="Nat. Commun.">
        <title>Large-scale genome sequencing of mycorrhizal fungi provides insights into the early evolution of symbiotic traits.</title>
        <authorList>
            <person name="Miyauchi S."/>
            <person name="Kiss E."/>
            <person name="Kuo A."/>
            <person name="Drula E."/>
            <person name="Kohler A."/>
            <person name="Sanchez-Garcia M."/>
            <person name="Morin E."/>
            <person name="Andreopoulos B."/>
            <person name="Barry K.W."/>
            <person name="Bonito G."/>
            <person name="Buee M."/>
            <person name="Carver A."/>
            <person name="Chen C."/>
            <person name="Cichocki N."/>
            <person name="Clum A."/>
            <person name="Culley D."/>
            <person name="Crous P.W."/>
            <person name="Fauchery L."/>
            <person name="Girlanda M."/>
            <person name="Hayes R.D."/>
            <person name="Keri Z."/>
            <person name="LaButti K."/>
            <person name="Lipzen A."/>
            <person name="Lombard V."/>
            <person name="Magnuson J."/>
            <person name="Maillard F."/>
            <person name="Murat C."/>
            <person name="Nolan M."/>
            <person name="Ohm R.A."/>
            <person name="Pangilinan J."/>
            <person name="Pereira M.F."/>
            <person name="Perotto S."/>
            <person name="Peter M."/>
            <person name="Pfister S."/>
            <person name="Riley R."/>
            <person name="Sitrit Y."/>
            <person name="Stielow J.B."/>
            <person name="Szollosi G."/>
            <person name="Zifcakova L."/>
            <person name="Stursova M."/>
            <person name="Spatafora J.W."/>
            <person name="Tedersoo L."/>
            <person name="Vaario L.M."/>
            <person name="Yamada A."/>
            <person name="Yan M."/>
            <person name="Wang P."/>
            <person name="Xu J."/>
            <person name="Bruns T."/>
            <person name="Baldrian P."/>
            <person name="Vilgalys R."/>
            <person name="Dunand C."/>
            <person name="Henrissat B."/>
            <person name="Grigoriev I.V."/>
            <person name="Hibbett D."/>
            <person name="Nagy L.G."/>
            <person name="Martin F.M."/>
        </authorList>
    </citation>
    <scope>NUCLEOTIDE SEQUENCE</scope>
    <source>
        <strain evidence="1">P2</strain>
    </source>
</reference>
<evidence type="ECO:0000313" key="2">
    <source>
        <dbReference type="Proteomes" id="UP000886501"/>
    </source>
</evidence>
<sequence length="203" mass="22960">MFFIDLYLPGHCLQFGNIMKSNLEMLYKGNLEALHCLKIKLGQTRKMDTSKQSKVQKFLAKNPLAKIVIILDTHSTQDGEIILMMYLPDEVKKFIESPSTIGHSHWTFILALTCGSHIMIEKARDSLTAQHCAEVVLSFGVGAIVPAIVSRLLPEFIIKWVAIPLPLMDIITHTMIPKYVERPLFKSAFHLLALLSLLPYTEE</sequence>
<name>A0ACB6Z1Z0_THEGA</name>
<reference evidence="1" key="1">
    <citation type="submission" date="2019-10" db="EMBL/GenBank/DDBJ databases">
        <authorList>
            <consortium name="DOE Joint Genome Institute"/>
            <person name="Kuo A."/>
            <person name="Miyauchi S."/>
            <person name="Kiss E."/>
            <person name="Drula E."/>
            <person name="Kohler A."/>
            <person name="Sanchez-Garcia M."/>
            <person name="Andreopoulos B."/>
            <person name="Barry K.W."/>
            <person name="Bonito G."/>
            <person name="Buee M."/>
            <person name="Carver A."/>
            <person name="Chen C."/>
            <person name="Cichocki N."/>
            <person name="Clum A."/>
            <person name="Culley D."/>
            <person name="Crous P.W."/>
            <person name="Fauchery L."/>
            <person name="Girlanda M."/>
            <person name="Hayes R."/>
            <person name="Keri Z."/>
            <person name="Labutti K."/>
            <person name="Lipzen A."/>
            <person name="Lombard V."/>
            <person name="Magnuson J."/>
            <person name="Maillard F."/>
            <person name="Morin E."/>
            <person name="Murat C."/>
            <person name="Nolan M."/>
            <person name="Ohm R."/>
            <person name="Pangilinan J."/>
            <person name="Pereira M."/>
            <person name="Perotto S."/>
            <person name="Peter M."/>
            <person name="Riley R."/>
            <person name="Sitrit Y."/>
            <person name="Stielow B."/>
            <person name="Szollosi G."/>
            <person name="Zifcakova L."/>
            <person name="Stursova M."/>
            <person name="Spatafora J.W."/>
            <person name="Tedersoo L."/>
            <person name="Vaario L.-M."/>
            <person name="Yamada A."/>
            <person name="Yan M."/>
            <person name="Wang P."/>
            <person name="Xu J."/>
            <person name="Bruns T."/>
            <person name="Baldrian P."/>
            <person name="Vilgalys R."/>
            <person name="Henrissat B."/>
            <person name="Grigoriev I.V."/>
            <person name="Hibbett D."/>
            <person name="Nagy L.G."/>
            <person name="Martin F.M."/>
        </authorList>
    </citation>
    <scope>NUCLEOTIDE SEQUENCE</scope>
    <source>
        <strain evidence="1">P2</strain>
    </source>
</reference>